<reference evidence="2" key="2">
    <citation type="journal article" date="2021" name="PeerJ">
        <title>Extensive microbial diversity within the chicken gut microbiome revealed by metagenomics and culture.</title>
        <authorList>
            <person name="Gilroy R."/>
            <person name="Ravi A."/>
            <person name="Getino M."/>
            <person name="Pursley I."/>
            <person name="Horton D.L."/>
            <person name="Alikhan N.F."/>
            <person name="Baker D."/>
            <person name="Gharbi K."/>
            <person name="Hall N."/>
            <person name="Watson M."/>
            <person name="Adriaenssens E.M."/>
            <person name="Foster-Nyarko E."/>
            <person name="Jarju S."/>
            <person name="Secka A."/>
            <person name="Antonio M."/>
            <person name="Oren A."/>
            <person name="Chaudhuri R.R."/>
            <person name="La Ragione R."/>
            <person name="Hildebrand F."/>
            <person name="Pallen M.J."/>
        </authorList>
    </citation>
    <scope>NUCLEOTIDE SEQUENCE</scope>
    <source>
        <strain evidence="2">7293</strain>
    </source>
</reference>
<protein>
    <submittedName>
        <fullName evidence="2">IS3 family transposase</fullName>
    </submittedName>
</protein>
<dbReference type="InterPro" id="IPR001584">
    <property type="entry name" value="Integrase_cat-core"/>
</dbReference>
<proteinExistence type="predicted"/>
<dbReference type="Proteomes" id="UP000823615">
    <property type="component" value="Unassembled WGS sequence"/>
</dbReference>
<name>A0A9D9DZY7_9SPIO</name>
<feature type="domain" description="Integrase catalytic" evidence="1">
    <location>
        <begin position="5"/>
        <end position="44"/>
    </location>
</feature>
<dbReference type="GO" id="GO:0015074">
    <property type="term" value="P:DNA integration"/>
    <property type="evidence" value="ECO:0007669"/>
    <property type="project" value="InterPro"/>
</dbReference>
<sequence length="53" mass="6540">MEETNRKHYKTREELRLDLFSYIDGYYNSKRIHSSIGYKTPNEIEKEFFMNNC</sequence>
<evidence type="ECO:0000313" key="3">
    <source>
        <dbReference type="Proteomes" id="UP000823615"/>
    </source>
</evidence>
<reference evidence="2" key="1">
    <citation type="submission" date="2020-10" db="EMBL/GenBank/DDBJ databases">
        <authorList>
            <person name="Gilroy R."/>
        </authorList>
    </citation>
    <scope>NUCLEOTIDE SEQUENCE</scope>
    <source>
        <strain evidence="2">7293</strain>
    </source>
</reference>
<organism evidence="2 3">
    <name type="scientific">Candidatus Ornithospirochaeta stercoripullorum</name>
    <dbReference type="NCBI Taxonomy" id="2840899"/>
    <lineage>
        <taxon>Bacteria</taxon>
        <taxon>Pseudomonadati</taxon>
        <taxon>Spirochaetota</taxon>
        <taxon>Spirochaetia</taxon>
        <taxon>Spirochaetales</taxon>
        <taxon>Spirochaetaceae</taxon>
        <taxon>Spirochaetaceae incertae sedis</taxon>
        <taxon>Candidatus Ornithospirochaeta</taxon>
    </lineage>
</organism>
<evidence type="ECO:0000313" key="2">
    <source>
        <dbReference type="EMBL" id="MBO8436152.1"/>
    </source>
</evidence>
<evidence type="ECO:0000259" key="1">
    <source>
        <dbReference type="Pfam" id="PF13333"/>
    </source>
</evidence>
<dbReference type="Pfam" id="PF13333">
    <property type="entry name" value="rve_2"/>
    <property type="match status" value="1"/>
</dbReference>
<dbReference type="EMBL" id="JADIMT010000053">
    <property type="protein sequence ID" value="MBO8436152.1"/>
    <property type="molecule type" value="Genomic_DNA"/>
</dbReference>
<gene>
    <name evidence="2" type="ORF">IAA97_04160</name>
</gene>
<accession>A0A9D9DZY7</accession>
<comment type="caution">
    <text evidence="2">The sequence shown here is derived from an EMBL/GenBank/DDBJ whole genome shotgun (WGS) entry which is preliminary data.</text>
</comment>
<dbReference type="AlphaFoldDB" id="A0A9D9DZY7"/>